<dbReference type="HOGENOM" id="CLU_2970075_0_0_10"/>
<evidence type="ECO:0000256" key="1">
    <source>
        <dbReference type="SAM" id="Phobius"/>
    </source>
</evidence>
<proteinExistence type="predicted"/>
<name>G6AWX7_9BACT</name>
<keyword evidence="1" id="KW-0812">Transmembrane</keyword>
<dbReference type="EMBL" id="AFZZ01000103">
    <property type="protein sequence ID" value="EHJ41014.1"/>
    <property type="molecule type" value="Genomic_DNA"/>
</dbReference>
<dbReference type="Proteomes" id="UP000004407">
    <property type="component" value="Unassembled WGS sequence"/>
</dbReference>
<keyword evidence="1" id="KW-1133">Transmembrane helix</keyword>
<accession>G6AWX7</accession>
<keyword evidence="1" id="KW-0472">Membrane</keyword>
<feature type="transmembrane region" description="Helical" evidence="1">
    <location>
        <begin position="32"/>
        <end position="50"/>
    </location>
</feature>
<gene>
    <name evidence="2" type="ORF">HMPREF0673_01127</name>
</gene>
<protein>
    <submittedName>
        <fullName evidence="2">Uncharacterized protein</fullName>
    </submittedName>
</protein>
<feature type="transmembrane region" description="Helical" evidence="1">
    <location>
        <begin position="7"/>
        <end position="26"/>
    </location>
</feature>
<dbReference type="eggNOG" id="ENOG5033CY3">
    <property type="taxonomic scope" value="Bacteria"/>
</dbReference>
<dbReference type="AlphaFoldDB" id="G6AWX7"/>
<comment type="caution">
    <text evidence="2">The sequence shown here is derived from an EMBL/GenBank/DDBJ whole genome shotgun (WGS) entry which is preliminary data.</text>
</comment>
<evidence type="ECO:0000313" key="2">
    <source>
        <dbReference type="EMBL" id="EHJ41014.1"/>
    </source>
</evidence>
<organism evidence="2 3">
    <name type="scientific">Leyella stercorea DSM 18206</name>
    <dbReference type="NCBI Taxonomy" id="1002367"/>
    <lineage>
        <taxon>Bacteria</taxon>
        <taxon>Pseudomonadati</taxon>
        <taxon>Bacteroidota</taxon>
        <taxon>Bacteroidia</taxon>
        <taxon>Bacteroidales</taxon>
        <taxon>Prevotellaceae</taxon>
        <taxon>Leyella</taxon>
    </lineage>
</organism>
<evidence type="ECO:0000313" key="3">
    <source>
        <dbReference type="Proteomes" id="UP000004407"/>
    </source>
</evidence>
<reference evidence="2 3" key="1">
    <citation type="submission" date="2011-08" db="EMBL/GenBank/DDBJ databases">
        <authorList>
            <person name="Weinstock G."/>
            <person name="Sodergren E."/>
            <person name="Clifton S."/>
            <person name="Fulton L."/>
            <person name="Fulton B."/>
            <person name="Courtney L."/>
            <person name="Fronick C."/>
            <person name="Harrison M."/>
            <person name="Strong C."/>
            <person name="Farmer C."/>
            <person name="Delahaunty K."/>
            <person name="Markovic C."/>
            <person name="Hall O."/>
            <person name="Minx P."/>
            <person name="Tomlinson C."/>
            <person name="Mitreva M."/>
            <person name="Hou S."/>
            <person name="Chen J."/>
            <person name="Wollam A."/>
            <person name="Pepin K.H."/>
            <person name="Johnson M."/>
            <person name="Bhonagiri V."/>
            <person name="Zhang X."/>
            <person name="Suruliraj S."/>
            <person name="Warren W."/>
            <person name="Chinwalla A."/>
            <person name="Mardis E.R."/>
            <person name="Wilson R.K."/>
        </authorList>
    </citation>
    <scope>NUCLEOTIDE SEQUENCE [LARGE SCALE GENOMIC DNA]</scope>
    <source>
        <strain evidence="2 3">DSM 18206</strain>
    </source>
</reference>
<sequence length="54" mass="6242">MMIQLCRCLFGLSYLALYVLLCYQLFGWVATLIIVSVQLFLAGWLIWAMIRAPD</sequence>